<feature type="transmembrane region" description="Helical" evidence="5">
    <location>
        <begin position="354"/>
        <end position="375"/>
    </location>
</feature>
<dbReference type="PANTHER" id="PTHR23514">
    <property type="entry name" value="BYPASS OF STOP CODON PROTEIN 6"/>
    <property type="match status" value="1"/>
</dbReference>
<evidence type="ECO:0000256" key="1">
    <source>
        <dbReference type="ARBA" id="ARBA00004141"/>
    </source>
</evidence>
<feature type="transmembrane region" description="Helical" evidence="5">
    <location>
        <begin position="267"/>
        <end position="284"/>
    </location>
</feature>
<feature type="transmembrane region" description="Helical" evidence="5">
    <location>
        <begin position="68"/>
        <end position="88"/>
    </location>
</feature>
<comment type="subcellular location">
    <subcellularLocation>
        <location evidence="1">Membrane</location>
        <topology evidence="1">Multi-pass membrane protein</topology>
    </subcellularLocation>
</comment>
<evidence type="ECO:0000259" key="6">
    <source>
        <dbReference type="PROSITE" id="PS50850"/>
    </source>
</evidence>
<dbReference type="InterPro" id="IPR011701">
    <property type="entry name" value="MFS"/>
</dbReference>
<feature type="transmembrane region" description="Helical" evidence="5">
    <location>
        <begin position="296"/>
        <end position="318"/>
    </location>
</feature>
<feature type="transmembrane region" description="Helical" evidence="5">
    <location>
        <begin position="95"/>
        <end position="113"/>
    </location>
</feature>
<dbReference type="InterPro" id="IPR036259">
    <property type="entry name" value="MFS_trans_sf"/>
</dbReference>
<feature type="transmembrane region" description="Helical" evidence="5">
    <location>
        <begin position="119"/>
        <end position="137"/>
    </location>
</feature>
<feature type="domain" description="Major facilitator superfamily (MFS) profile" evidence="6">
    <location>
        <begin position="229"/>
        <end position="407"/>
    </location>
</feature>
<dbReference type="InterPro" id="IPR051788">
    <property type="entry name" value="MFS_Transporter"/>
</dbReference>
<protein>
    <submittedName>
        <fullName evidence="7">MFS transporter</fullName>
    </submittedName>
</protein>
<evidence type="ECO:0000256" key="4">
    <source>
        <dbReference type="ARBA" id="ARBA00023136"/>
    </source>
</evidence>
<evidence type="ECO:0000313" key="7">
    <source>
        <dbReference type="EMBL" id="KOS07207.1"/>
    </source>
</evidence>
<dbReference type="SUPFAM" id="SSF103473">
    <property type="entry name" value="MFS general substrate transporter"/>
    <property type="match status" value="1"/>
</dbReference>
<dbReference type="PANTHER" id="PTHR23514:SF13">
    <property type="entry name" value="INNER MEMBRANE PROTEIN YBJJ"/>
    <property type="match status" value="1"/>
</dbReference>
<feature type="transmembrane region" description="Helical" evidence="5">
    <location>
        <begin position="381"/>
        <end position="399"/>
    </location>
</feature>
<dbReference type="OrthoDB" id="9809599at2"/>
<dbReference type="InterPro" id="IPR020846">
    <property type="entry name" value="MFS_dom"/>
</dbReference>
<comment type="caution">
    <text evidence="7">The sequence shown here is derived from an EMBL/GenBank/DDBJ whole genome shotgun (WGS) entry which is preliminary data.</text>
</comment>
<proteinExistence type="predicted"/>
<feature type="transmembrane region" description="Helical" evidence="5">
    <location>
        <begin position="229"/>
        <end position="247"/>
    </location>
</feature>
<reference evidence="7 8" key="1">
    <citation type="submission" date="2015-08" db="EMBL/GenBank/DDBJ databases">
        <title>Whole genome sequence of Flavobacterium akiainvivens IK-1T, from decaying Wikstroemia oahuensis, an endemic Hawaiian shrub.</title>
        <authorList>
            <person name="Wan X."/>
            <person name="Hou S."/>
            <person name="Saito J."/>
            <person name="Donachie S."/>
        </authorList>
    </citation>
    <scope>NUCLEOTIDE SEQUENCE [LARGE SCALE GENOMIC DNA]</scope>
    <source>
        <strain evidence="7 8">IK-1</strain>
    </source>
</reference>
<sequence>MDTEINLSRKVRKPLKSYKLAKEGYLNRVRLAVSLFYFSMGLTFATWASRIPDIKETLGLSEADLGTVLFAIPCGQLLMMPFSGKLVVKYSSRKTVQMGILLYIAAMVTLGLATERWHLMLSLFFFGVFSNVTNISVNTQGLLTEGIFRKPIMSSFHGAWSLAGFTGALVGLLMMNLKLQPIYHFAIIGVVLYINIFLNYSYLIKTRPPKPKAVEAEKKRSLLPKMNPALVWLGIIGFCSMVSEGIMFDWSGVYFKDVVKAPESLVILGYTSFMIMMASGRFIGDRLVGRFGRKRVLQVSGVLITGGMYLAVLLPYVVPSALGFMLVGLGVSTVVPGVYSLAGRTPGIEPSQALTAVSSVSFLGFLIGPPVIGYIAEEVGLKMSFAIIGVFGLGIVALVSRIKMEAP</sequence>
<dbReference type="GO" id="GO:0022857">
    <property type="term" value="F:transmembrane transporter activity"/>
    <property type="evidence" value="ECO:0007669"/>
    <property type="project" value="InterPro"/>
</dbReference>
<organism evidence="7 8">
    <name type="scientific">Flavobacterium akiainvivens</name>
    <dbReference type="NCBI Taxonomy" id="1202724"/>
    <lineage>
        <taxon>Bacteria</taxon>
        <taxon>Pseudomonadati</taxon>
        <taxon>Bacteroidota</taxon>
        <taxon>Flavobacteriia</taxon>
        <taxon>Flavobacteriales</taxon>
        <taxon>Flavobacteriaceae</taxon>
        <taxon>Flavobacterium</taxon>
    </lineage>
</organism>
<dbReference type="PATRIC" id="fig|1202724.3.peg.3127"/>
<keyword evidence="8" id="KW-1185">Reference proteome</keyword>
<dbReference type="CDD" id="cd17393">
    <property type="entry name" value="MFS_MosC_like"/>
    <property type="match status" value="1"/>
</dbReference>
<evidence type="ECO:0000256" key="5">
    <source>
        <dbReference type="SAM" id="Phobius"/>
    </source>
</evidence>
<dbReference type="GO" id="GO:0016020">
    <property type="term" value="C:membrane"/>
    <property type="evidence" value="ECO:0007669"/>
    <property type="project" value="UniProtKB-SubCell"/>
</dbReference>
<feature type="transmembrane region" description="Helical" evidence="5">
    <location>
        <begin position="324"/>
        <end position="342"/>
    </location>
</feature>
<dbReference type="AlphaFoldDB" id="A0A0M8MJQ1"/>
<gene>
    <name evidence="7" type="ORF">AM493_15050</name>
</gene>
<feature type="transmembrane region" description="Helical" evidence="5">
    <location>
        <begin position="29"/>
        <end position="48"/>
    </location>
</feature>
<name>A0A0M8MJQ1_9FLAO</name>
<dbReference type="PROSITE" id="PS50850">
    <property type="entry name" value="MFS"/>
    <property type="match status" value="1"/>
</dbReference>
<keyword evidence="2 5" id="KW-0812">Transmembrane</keyword>
<dbReference type="Pfam" id="PF07690">
    <property type="entry name" value="MFS_1"/>
    <property type="match status" value="1"/>
</dbReference>
<keyword evidence="3 5" id="KW-1133">Transmembrane helix</keyword>
<dbReference type="RefSeq" id="WP_054408856.1">
    <property type="nucleotide sequence ID" value="NZ_FOYA01000018.1"/>
</dbReference>
<feature type="transmembrane region" description="Helical" evidence="5">
    <location>
        <begin position="158"/>
        <end position="176"/>
    </location>
</feature>
<evidence type="ECO:0000256" key="3">
    <source>
        <dbReference type="ARBA" id="ARBA00022989"/>
    </source>
</evidence>
<evidence type="ECO:0000256" key="2">
    <source>
        <dbReference type="ARBA" id="ARBA00022692"/>
    </source>
</evidence>
<dbReference type="Gene3D" id="1.20.1250.20">
    <property type="entry name" value="MFS general substrate transporter like domains"/>
    <property type="match status" value="1"/>
</dbReference>
<evidence type="ECO:0000313" key="8">
    <source>
        <dbReference type="Proteomes" id="UP000037755"/>
    </source>
</evidence>
<accession>A0A0M8MJQ1</accession>
<dbReference type="Proteomes" id="UP000037755">
    <property type="component" value="Unassembled WGS sequence"/>
</dbReference>
<keyword evidence="4 5" id="KW-0472">Membrane</keyword>
<dbReference type="EMBL" id="LIYD01000005">
    <property type="protein sequence ID" value="KOS07207.1"/>
    <property type="molecule type" value="Genomic_DNA"/>
</dbReference>
<feature type="transmembrane region" description="Helical" evidence="5">
    <location>
        <begin position="182"/>
        <end position="203"/>
    </location>
</feature>